<evidence type="ECO:0000256" key="5">
    <source>
        <dbReference type="ARBA" id="ARBA00022847"/>
    </source>
</evidence>
<feature type="transmembrane region" description="Helical" evidence="8">
    <location>
        <begin position="140"/>
        <end position="163"/>
    </location>
</feature>
<evidence type="ECO:0000313" key="11">
    <source>
        <dbReference type="Proteomes" id="UP000278332"/>
    </source>
</evidence>
<keyword evidence="6 8" id="KW-1133">Transmembrane helix</keyword>
<evidence type="ECO:0000256" key="7">
    <source>
        <dbReference type="ARBA" id="ARBA00023136"/>
    </source>
</evidence>
<evidence type="ECO:0000313" key="10">
    <source>
        <dbReference type="EMBL" id="RMR60156.1"/>
    </source>
</evidence>
<keyword evidence="7 8" id="KW-0472">Membrane</keyword>
<evidence type="ECO:0000256" key="8">
    <source>
        <dbReference type="SAM" id="Phobius"/>
    </source>
</evidence>
<feature type="transmembrane region" description="Helical" evidence="8">
    <location>
        <begin position="356"/>
        <end position="379"/>
    </location>
</feature>
<dbReference type="PANTHER" id="PTHR43528:SF7">
    <property type="entry name" value="MFS TRANSPORTER"/>
    <property type="match status" value="1"/>
</dbReference>
<dbReference type="Pfam" id="PF07690">
    <property type="entry name" value="MFS_1"/>
    <property type="match status" value="1"/>
</dbReference>
<dbReference type="InterPro" id="IPR011701">
    <property type="entry name" value="MFS"/>
</dbReference>
<evidence type="ECO:0000259" key="9">
    <source>
        <dbReference type="PROSITE" id="PS50850"/>
    </source>
</evidence>
<keyword evidence="3" id="KW-1003">Cell membrane</keyword>
<proteinExistence type="predicted"/>
<dbReference type="FunFam" id="1.20.1250.20:FF:000001">
    <property type="entry name" value="Dicarboxylate MFS transporter"/>
    <property type="match status" value="1"/>
</dbReference>
<feature type="transmembrane region" description="Helical" evidence="8">
    <location>
        <begin position="391"/>
        <end position="414"/>
    </location>
</feature>
<evidence type="ECO:0000256" key="3">
    <source>
        <dbReference type="ARBA" id="ARBA00022475"/>
    </source>
</evidence>
<sequence length="444" mass="47785">MSFAHSKKSPKRSLVMSSVPLDSAKSARPLTRSDYKTLSLSALGGALEFYDFIIFVFFAAVVGKLFFPADMPDWLRMMQTFGIFAAGYLARPLGGIIMAHFGDLLGRKKMFTLSIFMMAVPTLIMGLLPTYAQIGMWAPILLLLMRVIQGAAIGGEVPGAWVFVSEHVPARYVGYACGTLTAGLTAGILIGSLVATVINSIYTPVEVSDYAWRIPFLLGGVFGLMSVYLRRLLHETPVFAELQQRKALAEELPLKGVLRDHRGAVVLSMLLTWLLSAGIIVVILMTPTLLQTKYEFPAATALKANSLAIVLLSLGCIGAGALADRIGAGLVLLLGSAGLLISSWTFYHVLAAHPDWLFPLYAVTGLFVGTIGAVPYVMVKAFPPVVRFSGLSFSYNVAYAIFGGLTPMVVTLMLKTSPMAPAWYVAALSGLGMALGLYLLSKKR</sequence>
<dbReference type="PANTHER" id="PTHR43528">
    <property type="entry name" value="ALPHA-KETOGLUTARATE PERMEASE"/>
    <property type="match status" value="1"/>
</dbReference>
<accession>A0A3M4W824</accession>
<dbReference type="InterPro" id="IPR020846">
    <property type="entry name" value="MFS_dom"/>
</dbReference>
<feature type="transmembrane region" description="Helical" evidence="8">
    <location>
        <begin position="81"/>
        <end position="101"/>
    </location>
</feature>
<feature type="transmembrane region" description="Helical" evidence="8">
    <location>
        <begin position="330"/>
        <end position="350"/>
    </location>
</feature>
<dbReference type="Proteomes" id="UP000278332">
    <property type="component" value="Unassembled WGS sequence"/>
</dbReference>
<dbReference type="GO" id="GO:0005886">
    <property type="term" value="C:plasma membrane"/>
    <property type="evidence" value="ECO:0007669"/>
    <property type="project" value="UniProtKB-SubCell"/>
</dbReference>
<comment type="subcellular location">
    <subcellularLocation>
        <location evidence="1">Cell membrane</location>
        <topology evidence="1">Multi-pass membrane protein</topology>
    </subcellularLocation>
</comment>
<dbReference type="Gene3D" id="1.20.1250.20">
    <property type="entry name" value="MFS general substrate transporter like domains"/>
    <property type="match status" value="2"/>
</dbReference>
<dbReference type="EMBL" id="RBRY01000051">
    <property type="protein sequence ID" value="RMR60156.1"/>
    <property type="molecule type" value="Genomic_DNA"/>
</dbReference>
<evidence type="ECO:0000256" key="1">
    <source>
        <dbReference type="ARBA" id="ARBA00004651"/>
    </source>
</evidence>
<protein>
    <submittedName>
        <fullName evidence="10">L-Proline/Glycine betaine transporter ProP</fullName>
    </submittedName>
</protein>
<dbReference type="AlphaFoldDB" id="A0A3M4W824"/>
<feature type="domain" description="Major facilitator superfamily (MFS) profile" evidence="9">
    <location>
        <begin position="37"/>
        <end position="444"/>
    </location>
</feature>
<dbReference type="InterPro" id="IPR051084">
    <property type="entry name" value="H+-coupled_symporters"/>
</dbReference>
<feature type="transmembrane region" description="Helical" evidence="8">
    <location>
        <begin position="420"/>
        <end position="440"/>
    </location>
</feature>
<evidence type="ECO:0000256" key="6">
    <source>
        <dbReference type="ARBA" id="ARBA00022989"/>
    </source>
</evidence>
<keyword evidence="4 8" id="KW-0812">Transmembrane</keyword>
<keyword evidence="2" id="KW-0813">Transport</keyword>
<name>A0A3M4W824_PSECI</name>
<feature type="transmembrane region" description="Helical" evidence="8">
    <location>
        <begin position="210"/>
        <end position="229"/>
    </location>
</feature>
<gene>
    <name evidence="10" type="ORF">ALP84_04967</name>
</gene>
<organism evidence="10 11">
    <name type="scientific">Pseudomonas cichorii</name>
    <dbReference type="NCBI Taxonomy" id="36746"/>
    <lineage>
        <taxon>Bacteria</taxon>
        <taxon>Pseudomonadati</taxon>
        <taxon>Pseudomonadota</taxon>
        <taxon>Gammaproteobacteria</taxon>
        <taxon>Pseudomonadales</taxon>
        <taxon>Pseudomonadaceae</taxon>
        <taxon>Pseudomonas</taxon>
    </lineage>
</organism>
<keyword evidence="5" id="KW-0769">Symport</keyword>
<comment type="caution">
    <text evidence="10">The sequence shown here is derived from an EMBL/GenBank/DDBJ whole genome shotgun (WGS) entry which is preliminary data.</text>
</comment>
<evidence type="ECO:0000256" key="4">
    <source>
        <dbReference type="ARBA" id="ARBA00022692"/>
    </source>
</evidence>
<reference evidence="10 11" key="1">
    <citation type="submission" date="2018-08" db="EMBL/GenBank/DDBJ databases">
        <title>Recombination of ecologically and evolutionarily significant loci maintains genetic cohesion in the Pseudomonas syringae species complex.</title>
        <authorList>
            <person name="Dillon M."/>
            <person name="Thakur S."/>
            <person name="Almeida R.N.D."/>
            <person name="Weir B.S."/>
            <person name="Guttman D.S."/>
        </authorList>
    </citation>
    <scope>NUCLEOTIDE SEQUENCE [LARGE SCALE GENOMIC DNA]</scope>
    <source>
        <strain evidence="10 11">ICMP 6917</strain>
    </source>
</reference>
<dbReference type="GO" id="GO:0015293">
    <property type="term" value="F:symporter activity"/>
    <property type="evidence" value="ECO:0007669"/>
    <property type="project" value="UniProtKB-KW"/>
</dbReference>
<dbReference type="PROSITE" id="PS50850">
    <property type="entry name" value="MFS"/>
    <property type="match status" value="1"/>
</dbReference>
<evidence type="ECO:0000256" key="2">
    <source>
        <dbReference type="ARBA" id="ARBA00022448"/>
    </source>
</evidence>
<feature type="transmembrane region" description="Helical" evidence="8">
    <location>
        <begin position="304"/>
        <end position="323"/>
    </location>
</feature>
<dbReference type="SUPFAM" id="SSF103473">
    <property type="entry name" value="MFS general substrate transporter"/>
    <property type="match status" value="1"/>
</dbReference>
<feature type="transmembrane region" description="Helical" evidence="8">
    <location>
        <begin position="113"/>
        <end position="134"/>
    </location>
</feature>
<feature type="transmembrane region" description="Helical" evidence="8">
    <location>
        <begin position="175"/>
        <end position="198"/>
    </location>
</feature>
<dbReference type="InterPro" id="IPR036259">
    <property type="entry name" value="MFS_trans_sf"/>
</dbReference>
<feature type="transmembrane region" description="Helical" evidence="8">
    <location>
        <begin position="38"/>
        <end position="61"/>
    </location>
</feature>
<feature type="transmembrane region" description="Helical" evidence="8">
    <location>
        <begin position="264"/>
        <end position="284"/>
    </location>
</feature>